<dbReference type="AlphaFoldDB" id="A0A163S112"/>
<dbReference type="OrthoDB" id="2969346at2"/>
<gene>
    <name evidence="1" type="ORF">AWM68_17295</name>
</gene>
<evidence type="ECO:0000313" key="1">
    <source>
        <dbReference type="EMBL" id="KZE67929.1"/>
    </source>
</evidence>
<organism evidence="1 2">
    <name type="scientific">Fictibacillus phosphorivorans</name>
    <dbReference type="NCBI Taxonomy" id="1221500"/>
    <lineage>
        <taxon>Bacteria</taxon>
        <taxon>Bacillati</taxon>
        <taxon>Bacillota</taxon>
        <taxon>Bacilli</taxon>
        <taxon>Bacillales</taxon>
        <taxon>Fictibacillaceae</taxon>
        <taxon>Fictibacillus</taxon>
    </lineage>
</organism>
<proteinExistence type="predicted"/>
<protein>
    <submittedName>
        <fullName evidence="1">Uncharacterized protein</fullName>
    </submittedName>
</protein>
<dbReference type="EMBL" id="LRFC01000006">
    <property type="protein sequence ID" value="KZE67929.1"/>
    <property type="molecule type" value="Genomic_DNA"/>
</dbReference>
<sequence length="180" mass="21400">MILHRNEIMQLLAEKYYYFLNSLPFDDDIYMTGMGEARRKFLANLHITVMKKQLPPKYNDWRFSSDYVSEQALKHLKLGKWDSNTLQYDHMVPKSDYIRKVCEAAAKNGTLTIQFIYENLLKNLWVATIHTEENNLLSKLGLRNKMPLDWDGFNIFARYEKAGIELIEHDKSYLYVHIDR</sequence>
<keyword evidence="2" id="KW-1185">Reference proteome</keyword>
<dbReference type="RefSeq" id="WP_066238292.1">
    <property type="nucleotide sequence ID" value="NZ_LRFC01000006.1"/>
</dbReference>
<accession>A0A163S112</accession>
<name>A0A163S112_9BACL</name>
<dbReference type="Proteomes" id="UP000076567">
    <property type="component" value="Unassembled WGS sequence"/>
</dbReference>
<comment type="caution">
    <text evidence="1">The sequence shown here is derived from an EMBL/GenBank/DDBJ whole genome shotgun (WGS) entry which is preliminary data.</text>
</comment>
<reference evidence="2" key="1">
    <citation type="submission" date="2016-01" db="EMBL/GenBank/DDBJ databases">
        <title>Draft genome of Chromobacterium sp. F49.</title>
        <authorList>
            <person name="Hong K.W."/>
        </authorList>
    </citation>
    <scope>NUCLEOTIDE SEQUENCE [LARGE SCALE GENOMIC DNA]</scope>
    <source>
        <strain evidence="2">P7IIIA</strain>
    </source>
</reference>
<evidence type="ECO:0000313" key="2">
    <source>
        <dbReference type="Proteomes" id="UP000076567"/>
    </source>
</evidence>